<dbReference type="Proteomes" id="UP000053237">
    <property type="component" value="Unassembled WGS sequence"/>
</dbReference>
<feature type="chain" id="PRO_5001529464" description="Cystatin domain-containing protein" evidence="2">
    <location>
        <begin position="27"/>
        <end position="281"/>
    </location>
</feature>
<dbReference type="PROSITE" id="PS00287">
    <property type="entry name" value="CYSTATIN"/>
    <property type="match status" value="1"/>
</dbReference>
<accession>A0A024G522</accession>
<organism evidence="3 4">
    <name type="scientific">Albugo candida</name>
    <dbReference type="NCBI Taxonomy" id="65357"/>
    <lineage>
        <taxon>Eukaryota</taxon>
        <taxon>Sar</taxon>
        <taxon>Stramenopiles</taxon>
        <taxon>Oomycota</taxon>
        <taxon>Peronosporomycetes</taxon>
        <taxon>Albuginales</taxon>
        <taxon>Albuginaceae</taxon>
        <taxon>Albugo</taxon>
    </lineage>
</organism>
<dbReference type="InterPro" id="IPR018073">
    <property type="entry name" value="Prot_inh_cystat_CS"/>
</dbReference>
<dbReference type="EMBL" id="CAIX01000025">
    <property type="protein sequence ID" value="CCI41856.1"/>
    <property type="molecule type" value="Genomic_DNA"/>
</dbReference>
<dbReference type="InterPro" id="IPR046350">
    <property type="entry name" value="Cystatin_sf"/>
</dbReference>
<evidence type="ECO:0000313" key="3">
    <source>
        <dbReference type="EMBL" id="CCI41856.1"/>
    </source>
</evidence>
<dbReference type="OrthoDB" id="2016588at2759"/>
<dbReference type="Gene3D" id="3.10.450.10">
    <property type="match status" value="1"/>
</dbReference>
<feature type="transmembrane region" description="Helical" evidence="1">
    <location>
        <begin position="242"/>
        <end position="265"/>
    </location>
</feature>
<sequence>MKYTVNTTFLASAFAFAVILHTGTRSQVVVGGWKQDEVDAVAEDHLMRVLKNASASSNNLVPSMCINNIFSFRSQVVAGMNYEYNIEGCNAESDSGLQKCVECTQPKVYVVLIYERLWENVTELTSITEKLRRLMNQIGGSGQDSSKFMKLVTNAINDEEKAHIADWISQNELNRYGDQYGTSYVGGNPLFNETSGLSIEYYDYMLDKFPTRPWRRTIVRAQSSVSNDNLQLMAETEDQSKWAFGVSAILAASVFVALVAMVMVVRSQRIQRRYAYTSISG</sequence>
<reference evidence="3 4" key="1">
    <citation type="submission" date="2012-05" db="EMBL/GenBank/DDBJ databases">
        <title>Recombination and specialization in a pathogen metapopulation.</title>
        <authorList>
            <person name="Gardiner A."/>
            <person name="Kemen E."/>
            <person name="Schultz-Larsen T."/>
            <person name="MacLean D."/>
            <person name="Van Oosterhout C."/>
            <person name="Jones J.D.G."/>
        </authorList>
    </citation>
    <scope>NUCLEOTIDE SEQUENCE [LARGE SCALE GENOMIC DNA]</scope>
    <source>
        <strain evidence="3 4">Ac Nc2</strain>
    </source>
</reference>
<keyword evidence="1" id="KW-1133">Transmembrane helix</keyword>
<keyword evidence="1" id="KW-0472">Membrane</keyword>
<evidence type="ECO:0000313" key="4">
    <source>
        <dbReference type="Proteomes" id="UP000053237"/>
    </source>
</evidence>
<keyword evidence="2" id="KW-0732">Signal</keyword>
<dbReference type="CDD" id="cd00042">
    <property type="entry name" value="CY"/>
    <property type="match status" value="1"/>
</dbReference>
<dbReference type="InterPro" id="IPR000010">
    <property type="entry name" value="Cystatin_dom"/>
</dbReference>
<evidence type="ECO:0000256" key="1">
    <source>
        <dbReference type="SAM" id="Phobius"/>
    </source>
</evidence>
<dbReference type="AlphaFoldDB" id="A0A024G522"/>
<dbReference type="STRING" id="65357.A0A024G522"/>
<comment type="caution">
    <text evidence="3">The sequence shown here is derived from an EMBL/GenBank/DDBJ whole genome shotgun (WGS) entry which is preliminary data.</text>
</comment>
<feature type="signal peptide" evidence="2">
    <location>
        <begin position="1"/>
        <end position="26"/>
    </location>
</feature>
<dbReference type="InParanoid" id="A0A024G522"/>
<dbReference type="GO" id="GO:0004869">
    <property type="term" value="F:cysteine-type endopeptidase inhibitor activity"/>
    <property type="evidence" value="ECO:0007669"/>
    <property type="project" value="InterPro"/>
</dbReference>
<evidence type="ECO:0008006" key="5">
    <source>
        <dbReference type="Google" id="ProtNLM"/>
    </source>
</evidence>
<gene>
    <name evidence="3" type="ORF">BN9_026400</name>
</gene>
<keyword evidence="1" id="KW-0812">Transmembrane</keyword>
<proteinExistence type="predicted"/>
<name>A0A024G522_9STRA</name>
<evidence type="ECO:0000256" key="2">
    <source>
        <dbReference type="SAM" id="SignalP"/>
    </source>
</evidence>
<protein>
    <recommendedName>
        <fullName evidence="5">Cystatin domain-containing protein</fullName>
    </recommendedName>
</protein>
<dbReference type="SUPFAM" id="SSF54403">
    <property type="entry name" value="Cystatin/monellin"/>
    <property type="match status" value="1"/>
</dbReference>
<keyword evidence="4" id="KW-1185">Reference proteome</keyword>